<dbReference type="InterPro" id="IPR043129">
    <property type="entry name" value="ATPase_NBD"/>
</dbReference>
<dbReference type="EMBL" id="QGGY01000009">
    <property type="protein sequence ID" value="PWJ74303.1"/>
    <property type="molecule type" value="Genomic_DNA"/>
</dbReference>
<name>A0AB73T1W2_9FIRM</name>
<dbReference type="Pfam" id="PF00480">
    <property type="entry name" value="ROK"/>
    <property type="match status" value="1"/>
</dbReference>
<gene>
    <name evidence="4" type="ORF">C7383_10939</name>
</gene>
<reference evidence="4 5" key="1">
    <citation type="submission" date="2018-05" db="EMBL/GenBank/DDBJ databases">
        <authorList>
            <person name="Goeker M."/>
            <person name="Huntemann M."/>
            <person name="Clum A."/>
            <person name="Pillay M."/>
            <person name="Palaniappan K."/>
            <person name="Varghese N."/>
            <person name="Mikhailova N."/>
            <person name="Stamatis D."/>
            <person name="Reddy T."/>
            <person name="Daum C."/>
            <person name="Shapiro N."/>
            <person name="Ivanova N."/>
            <person name="Kyrpides N."/>
            <person name="Woyke T."/>
        </authorList>
    </citation>
    <scope>NUCLEOTIDE SEQUENCE [LARGE SCALE GENOMIC DNA]</scope>
    <source>
        <strain evidence="4 5">DSM 26524</strain>
    </source>
</reference>
<comment type="caution">
    <text evidence="4">The sequence shown here is derived from an EMBL/GenBank/DDBJ whole genome shotgun (WGS) entry which is preliminary data.</text>
</comment>
<evidence type="ECO:0000313" key="4">
    <source>
        <dbReference type="EMBL" id="PWJ74303.1"/>
    </source>
</evidence>
<accession>A0AB73T1W2</accession>
<sequence length="349" mass="39230">MEDRLTARPMLLKQANLSLVRKTIRDKNTATRAEIAQETRISSTTVRALLSEMMQNGEIESIGFDESSGGRKAERYRFRPDRYYGAALCMEGTKIYGLLVNTCGEITDTTELDIADRDIQEVITSFLDGLLKEKEIRAIGIGVPGIVEGGSYWKKSIHGDEWFKSDLGDILSERYHIPVVLENNLNATAIGFGRCYLREFPEEKMEDTNMAYIHLEKGCVSAGFIAGGRIIRGCHNFAGELGLIYMEDGRLLEEWMNGTEDDVQYTAAVTRMISWICGILNPRYIALGGPGVRRDCIGPVSDSLYSLLPRNMFAEILYSPDVLHDYQDGMAYLTAGQMFDDVQFTKEIY</sequence>
<protein>
    <submittedName>
        <fullName evidence="4">ROK family protein</fullName>
    </submittedName>
</protein>
<comment type="function">
    <text evidence="1">Transcriptional repressor of xylose-utilizing enzymes.</text>
</comment>
<dbReference type="SUPFAM" id="SSF53067">
    <property type="entry name" value="Actin-like ATPase domain"/>
    <property type="match status" value="1"/>
</dbReference>
<keyword evidence="5" id="KW-1185">Reference proteome</keyword>
<dbReference type="Proteomes" id="UP000245412">
    <property type="component" value="Unassembled WGS sequence"/>
</dbReference>
<dbReference type="InterPro" id="IPR000600">
    <property type="entry name" value="ROK"/>
</dbReference>
<dbReference type="PANTHER" id="PTHR18964">
    <property type="entry name" value="ROK (REPRESSOR, ORF, KINASE) FAMILY"/>
    <property type="match status" value="1"/>
</dbReference>
<proteinExistence type="inferred from homology"/>
<evidence type="ECO:0000256" key="3">
    <source>
        <dbReference type="ARBA" id="ARBA00022629"/>
    </source>
</evidence>
<comment type="similarity">
    <text evidence="2">Belongs to the ROK (NagC/XylR) family.</text>
</comment>
<dbReference type="InterPro" id="IPR036388">
    <property type="entry name" value="WH-like_DNA-bd_sf"/>
</dbReference>
<dbReference type="Gene3D" id="3.30.420.40">
    <property type="match status" value="2"/>
</dbReference>
<dbReference type="SUPFAM" id="SSF46785">
    <property type="entry name" value="Winged helix' DNA-binding domain"/>
    <property type="match status" value="1"/>
</dbReference>
<dbReference type="PANTHER" id="PTHR18964:SF149">
    <property type="entry name" value="BIFUNCTIONAL UDP-N-ACETYLGLUCOSAMINE 2-EPIMERASE_N-ACETYLMANNOSAMINE KINASE"/>
    <property type="match status" value="1"/>
</dbReference>
<dbReference type="GO" id="GO:0042732">
    <property type="term" value="P:D-xylose metabolic process"/>
    <property type="evidence" value="ECO:0007669"/>
    <property type="project" value="UniProtKB-KW"/>
</dbReference>
<dbReference type="Gene3D" id="1.10.10.10">
    <property type="entry name" value="Winged helix-like DNA-binding domain superfamily/Winged helix DNA-binding domain"/>
    <property type="match status" value="1"/>
</dbReference>
<keyword evidence="3" id="KW-0119">Carbohydrate metabolism</keyword>
<dbReference type="RefSeq" id="WP_109747191.1">
    <property type="nucleotide sequence ID" value="NZ_JANKBI010000010.1"/>
</dbReference>
<evidence type="ECO:0000256" key="1">
    <source>
        <dbReference type="ARBA" id="ARBA00002486"/>
    </source>
</evidence>
<dbReference type="InterPro" id="IPR036390">
    <property type="entry name" value="WH_DNA-bd_sf"/>
</dbReference>
<evidence type="ECO:0000256" key="2">
    <source>
        <dbReference type="ARBA" id="ARBA00006479"/>
    </source>
</evidence>
<dbReference type="CDD" id="cd23763">
    <property type="entry name" value="ASKHA_ATPase_ROK"/>
    <property type="match status" value="1"/>
</dbReference>
<evidence type="ECO:0000313" key="5">
    <source>
        <dbReference type="Proteomes" id="UP000245412"/>
    </source>
</evidence>
<dbReference type="AlphaFoldDB" id="A0AB73T1W2"/>
<keyword evidence="3" id="KW-0859">Xylose metabolism</keyword>
<organism evidence="4 5">
    <name type="scientific">Murimonas intestini</name>
    <dbReference type="NCBI Taxonomy" id="1337051"/>
    <lineage>
        <taxon>Bacteria</taxon>
        <taxon>Bacillati</taxon>
        <taxon>Bacillota</taxon>
        <taxon>Clostridia</taxon>
        <taxon>Lachnospirales</taxon>
        <taxon>Lachnospiraceae</taxon>
        <taxon>Murimonas</taxon>
    </lineage>
</organism>